<evidence type="ECO:0000256" key="1">
    <source>
        <dbReference type="SAM" id="MobiDB-lite"/>
    </source>
</evidence>
<evidence type="ECO:0000313" key="3">
    <source>
        <dbReference type="Proteomes" id="UP000199075"/>
    </source>
</evidence>
<dbReference type="STRING" id="419597.SAMN04487957_11256"/>
<name>A0A1H0MIG9_9GAMM</name>
<sequence length="83" mass="8842">MDALRHHSPTDLVDQPEMPAPPAASCVAFDTELATRLACAKARLDRLERDADSRDQAALGAARIEFAQASRAVADALLDRGLG</sequence>
<protein>
    <submittedName>
        <fullName evidence="2">Uncharacterized protein</fullName>
    </submittedName>
</protein>
<proteinExistence type="predicted"/>
<gene>
    <name evidence="2" type="ORF">SAMN04487957_11256</name>
</gene>
<dbReference type="AlphaFoldDB" id="A0A1H0MIG9"/>
<evidence type="ECO:0000313" key="2">
    <source>
        <dbReference type="EMBL" id="SDO80177.1"/>
    </source>
</evidence>
<feature type="region of interest" description="Disordered" evidence="1">
    <location>
        <begin position="1"/>
        <end position="21"/>
    </location>
</feature>
<reference evidence="3" key="1">
    <citation type="submission" date="2016-10" db="EMBL/GenBank/DDBJ databases">
        <authorList>
            <person name="Varghese N."/>
            <person name="Submissions S."/>
        </authorList>
    </citation>
    <scope>NUCLEOTIDE SEQUENCE [LARGE SCALE GENOMIC DNA]</scope>
    <source>
        <strain evidence="3">CGMCC 1.6444</strain>
    </source>
</reference>
<dbReference type="RefSeq" id="WP_089680693.1">
    <property type="nucleotide sequence ID" value="NZ_FNIV01000012.1"/>
</dbReference>
<dbReference type="Proteomes" id="UP000199075">
    <property type="component" value="Unassembled WGS sequence"/>
</dbReference>
<keyword evidence="3" id="KW-1185">Reference proteome</keyword>
<dbReference type="EMBL" id="FNIV01000012">
    <property type="protein sequence ID" value="SDO80177.1"/>
    <property type="molecule type" value="Genomic_DNA"/>
</dbReference>
<dbReference type="OrthoDB" id="6174320at2"/>
<organism evidence="2 3">
    <name type="scientific">Halomonas shengliensis</name>
    <dbReference type="NCBI Taxonomy" id="419597"/>
    <lineage>
        <taxon>Bacteria</taxon>
        <taxon>Pseudomonadati</taxon>
        <taxon>Pseudomonadota</taxon>
        <taxon>Gammaproteobacteria</taxon>
        <taxon>Oceanospirillales</taxon>
        <taxon>Halomonadaceae</taxon>
        <taxon>Halomonas</taxon>
    </lineage>
</organism>
<accession>A0A1H0MIG9</accession>